<evidence type="ECO:0000313" key="2">
    <source>
        <dbReference type="EMBL" id="MDQ4214059.1"/>
    </source>
</evidence>
<proteinExistence type="predicted"/>
<dbReference type="EMBL" id="JAVFCB010000004">
    <property type="protein sequence ID" value="MDQ4214059.1"/>
    <property type="molecule type" value="Genomic_DNA"/>
</dbReference>
<reference evidence="2 3" key="1">
    <citation type="submission" date="2023-08" db="EMBL/GenBank/DDBJ databases">
        <title>Microbacterium sp. nov., isolated from a waste landfill.</title>
        <authorList>
            <person name="Wen W."/>
        </authorList>
    </citation>
    <scope>NUCLEOTIDE SEQUENCE [LARGE SCALE GENOMIC DNA]</scope>
    <source>
        <strain evidence="2 3">ASV81</strain>
    </source>
</reference>
<organism evidence="2 3">
    <name type="scientific">Microbacterium capsulatum</name>
    <dbReference type="NCBI Taxonomy" id="3041921"/>
    <lineage>
        <taxon>Bacteria</taxon>
        <taxon>Bacillati</taxon>
        <taxon>Actinomycetota</taxon>
        <taxon>Actinomycetes</taxon>
        <taxon>Micrococcales</taxon>
        <taxon>Microbacteriaceae</taxon>
        <taxon>Microbacterium</taxon>
    </lineage>
</organism>
<evidence type="ECO:0000313" key="3">
    <source>
        <dbReference type="Proteomes" id="UP001230289"/>
    </source>
</evidence>
<evidence type="ECO:0000256" key="1">
    <source>
        <dbReference type="SAM" id="MobiDB-lite"/>
    </source>
</evidence>
<name>A0ABU0XG14_9MICO</name>
<protein>
    <submittedName>
        <fullName evidence="2">Uncharacterized protein</fullName>
    </submittedName>
</protein>
<feature type="region of interest" description="Disordered" evidence="1">
    <location>
        <begin position="457"/>
        <end position="478"/>
    </location>
</feature>
<dbReference type="RefSeq" id="WP_308488993.1">
    <property type="nucleotide sequence ID" value="NZ_JAVFCB010000004.1"/>
</dbReference>
<gene>
    <name evidence="2" type="ORF">RBR11_09030</name>
</gene>
<keyword evidence="3" id="KW-1185">Reference proteome</keyword>
<dbReference type="Proteomes" id="UP001230289">
    <property type="component" value="Unassembled WGS sequence"/>
</dbReference>
<comment type="caution">
    <text evidence="2">The sequence shown here is derived from an EMBL/GenBank/DDBJ whole genome shotgun (WGS) entry which is preliminary data.</text>
</comment>
<sequence length="478" mass="52657">MLAYSSGSAERRVLALLTKGIDREVPLPSEAIRLWILSRCVDGYMFGSVSDAIGGRHDPNEHQGHSRSRRSRDIAYEMRSLANSEGWGQLVASARERVISSSGDGRDVRADSVDLARRILAGVLMELPGDPVQVRTNVGARAAFALIGMAMLDDERGWDSVIMSFARVGAELGVERRAASSWVKVLEDRGLVTRPRAQAFVASRFRVRKPSGKRLKRAQEWDGIAVAFGDDAVEPVALVLRSVTHPAWTYSDKLGLMHWALLLATTANVDPAVFGIKPKVQKRLHAELKSEYEMVPGVVVPYLGEILDRLADDFAYGTKDKATGERITARVAKERAMTAYAEQAAMNKAAAEAATEMKKEGYATVTKLLEQFPIPRTPFEGKISTRDGRQRESLAWGEALHRLILDGSPSAEWRQMVARPLTGRLVKARYPRPFAEAVVSYIMSTEAAVTLDTWLSQASADDDPSMPSRQRRPAAQSD</sequence>
<accession>A0ABU0XG14</accession>